<keyword evidence="1" id="KW-0732">Signal</keyword>
<sequence>MSASLKAFVVVSVLVLAGCQSIPGFEPEPAPACPVIEPRECPACEVQQCPEPVVIERIVLQPAPVPEPLPERPVTGGELDLPIIGRVEFVQVEPPGLRLEGLIDTAAAISTISASDISLLEKDGERYVSYSLLDPDTGEAHTLEAPLRRRSMVQHADGSTTRNYVVLMWLALGDSRARVEVILSEKTGMAYPLRVGRNLLTDFAIVDVSRQHALDK</sequence>
<evidence type="ECO:0000259" key="2">
    <source>
        <dbReference type="Pfam" id="PF05618"/>
    </source>
</evidence>
<gene>
    <name evidence="3" type="ORF">CWI75_11225</name>
</gene>
<evidence type="ECO:0000313" key="3">
    <source>
        <dbReference type="EMBL" id="PLW82332.1"/>
    </source>
</evidence>
<feature type="signal peptide" evidence="1">
    <location>
        <begin position="1"/>
        <end position="17"/>
    </location>
</feature>
<dbReference type="Gene3D" id="2.40.70.10">
    <property type="entry name" value="Acid Proteases"/>
    <property type="match status" value="1"/>
</dbReference>
<dbReference type="Proteomes" id="UP000234845">
    <property type="component" value="Unassembled WGS sequence"/>
</dbReference>
<dbReference type="SUPFAM" id="SSF50630">
    <property type="entry name" value="Acid proteases"/>
    <property type="match status" value="1"/>
</dbReference>
<feature type="chain" id="PRO_5014969815" description="Retropepsin-like aspartic endopeptidase domain-containing protein" evidence="1">
    <location>
        <begin position="18"/>
        <end position="216"/>
    </location>
</feature>
<organism evidence="3 4">
    <name type="scientific">Kineobactrum sediminis</name>
    <dbReference type="NCBI Taxonomy" id="1905677"/>
    <lineage>
        <taxon>Bacteria</taxon>
        <taxon>Pseudomonadati</taxon>
        <taxon>Pseudomonadota</taxon>
        <taxon>Gammaproteobacteria</taxon>
        <taxon>Cellvibrionales</taxon>
        <taxon>Halieaceae</taxon>
        <taxon>Kineobactrum</taxon>
    </lineage>
</organism>
<protein>
    <recommendedName>
        <fullName evidence="2">Retropepsin-like aspartic endopeptidase domain-containing protein</fullName>
    </recommendedName>
</protein>
<dbReference type="InterPro" id="IPR021109">
    <property type="entry name" value="Peptidase_aspartic_dom_sf"/>
</dbReference>
<dbReference type="RefSeq" id="WP_101521584.1">
    <property type="nucleotide sequence ID" value="NZ_PKLZ01000008.1"/>
</dbReference>
<keyword evidence="4" id="KW-1185">Reference proteome</keyword>
<dbReference type="PANTHER" id="PTHR38037:SF2">
    <property type="entry name" value="ATP-DEPENDENT ZINC PROTEASE DOMAIN-CONTAINING PROTEIN-RELATED"/>
    <property type="match status" value="1"/>
</dbReference>
<dbReference type="PANTHER" id="PTHR38037">
    <property type="entry name" value="ZN_PROTEASE DOMAIN-CONTAINING PROTEIN"/>
    <property type="match status" value="1"/>
</dbReference>
<dbReference type="PROSITE" id="PS51257">
    <property type="entry name" value="PROKAR_LIPOPROTEIN"/>
    <property type="match status" value="1"/>
</dbReference>
<evidence type="ECO:0000256" key="1">
    <source>
        <dbReference type="SAM" id="SignalP"/>
    </source>
</evidence>
<dbReference type="AlphaFoldDB" id="A0A2N5Y1S8"/>
<proteinExistence type="predicted"/>
<dbReference type="EMBL" id="PKLZ01000008">
    <property type="protein sequence ID" value="PLW82332.1"/>
    <property type="molecule type" value="Genomic_DNA"/>
</dbReference>
<reference evidence="4" key="1">
    <citation type="submission" date="2017-11" db="EMBL/GenBank/DDBJ databases">
        <title>The draft genome sequence of Chromatocurvus sp. F02.</title>
        <authorList>
            <person name="Du Z.-J."/>
            <person name="Chang Y.-Q."/>
        </authorList>
    </citation>
    <scope>NUCLEOTIDE SEQUENCE [LARGE SCALE GENOMIC DNA]</scope>
    <source>
        <strain evidence="4">F02</strain>
    </source>
</reference>
<dbReference type="Pfam" id="PF05618">
    <property type="entry name" value="Zn_protease"/>
    <property type="match status" value="1"/>
</dbReference>
<dbReference type="InterPro" id="IPR008503">
    <property type="entry name" value="Asp_endopeptidase"/>
</dbReference>
<dbReference type="OrthoDB" id="8546610at2"/>
<name>A0A2N5Y1S8_9GAMM</name>
<accession>A0A2N5Y1S8</accession>
<evidence type="ECO:0000313" key="4">
    <source>
        <dbReference type="Proteomes" id="UP000234845"/>
    </source>
</evidence>
<comment type="caution">
    <text evidence="3">The sequence shown here is derived from an EMBL/GenBank/DDBJ whole genome shotgun (WGS) entry which is preliminary data.</text>
</comment>
<feature type="domain" description="Retropepsin-like aspartic endopeptidase" evidence="2">
    <location>
        <begin position="83"/>
        <end position="212"/>
    </location>
</feature>